<keyword evidence="2" id="KW-1185">Reference proteome</keyword>
<dbReference type="RefSeq" id="WP_154430717.1">
    <property type="nucleotide sequence ID" value="NZ_VUNI01000025.1"/>
</dbReference>
<comment type="caution">
    <text evidence="1">The sequence shown here is derived from an EMBL/GenBank/DDBJ whole genome shotgun (WGS) entry which is preliminary data.</text>
</comment>
<protein>
    <submittedName>
        <fullName evidence="1">Uncharacterized protein</fullName>
    </submittedName>
</protein>
<organism evidence="1 2">
    <name type="scientific">Roseburia porci</name>
    <dbReference type="NCBI Taxonomy" id="2605790"/>
    <lineage>
        <taxon>Bacteria</taxon>
        <taxon>Bacillati</taxon>
        <taxon>Bacillota</taxon>
        <taxon>Clostridia</taxon>
        <taxon>Lachnospirales</taxon>
        <taxon>Lachnospiraceae</taxon>
        <taxon>Roseburia</taxon>
    </lineage>
</organism>
<evidence type="ECO:0000313" key="1">
    <source>
        <dbReference type="EMBL" id="MST75750.1"/>
    </source>
</evidence>
<name>A0A6L5YTG7_9FIRM</name>
<evidence type="ECO:0000313" key="2">
    <source>
        <dbReference type="Proteomes" id="UP000474024"/>
    </source>
</evidence>
<gene>
    <name evidence="1" type="ORF">FYJ75_12235</name>
</gene>
<sequence>MKEEYRQKLLTGNEWIDGTDKYGLTLTDDLDSLLSCAILQHIKGWNIESAFIFNDNKVHEKDKQKLDCYYKIADTDNEQIGVDFAKAEGKCFDNHLTQFTYHEEINSQAINLNRVQNIYREKYCKKYNLSTVLLLWSLYDLPKTKLTDELMMLLIAIDSSDAGFYTDKRWVGIHEYWINEVLDLPELLEFERSHTKEDFNKFKRELGLVKGRSKIWVEDKKLCTDIDLEAVNEILWWNTDIEIKLPEAEFYRNGIYKDNIVNIQGFPSSIKTICDNPFSYAMTSKYAVAVSEQVM</sequence>
<proteinExistence type="predicted"/>
<reference evidence="1 2" key="1">
    <citation type="submission" date="2019-08" db="EMBL/GenBank/DDBJ databases">
        <title>In-depth cultivation of the pig gut microbiome towards novel bacterial diversity and tailored functional studies.</title>
        <authorList>
            <person name="Wylensek D."/>
            <person name="Hitch T.C.A."/>
            <person name="Clavel T."/>
        </authorList>
    </citation>
    <scope>NUCLEOTIDE SEQUENCE [LARGE SCALE GENOMIC DNA]</scope>
    <source>
        <strain evidence="1 2">MUC/MUC-530-WT-4D</strain>
    </source>
</reference>
<dbReference type="Proteomes" id="UP000474024">
    <property type="component" value="Unassembled WGS sequence"/>
</dbReference>
<accession>A0A6L5YTG7</accession>
<dbReference type="AlphaFoldDB" id="A0A6L5YTG7"/>
<dbReference type="EMBL" id="VUNI01000025">
    <property type="protein sequence ID" value="MST75750.1"/>
    <property type="molecule type" value="Genomic_DNA"/>
</dbReference>